<proteinExistence type="predicted"/>
<reference evidence="4" key="1">
    <citation type="submission" date="2019-01" db="EMBL/GenBank/DDBJ databases">
        <title>Draft genomes of a novel of Sporanaerobacter strains.</title>
        <authorList>
            <person name="Ma S."/>
        </authorList>
    </citation>
    <scope>NUCLEOTIDE SEQUENCE [LARGE SCALE GENOMIC DNA]</scope>
    <source>
        <strain evidence="4">NJN-17</strain>
    </source>
</reference>
<organism evidence="3 4">
    <name type="scientific">Acidilutibacter cellobiosedens</name>
    <dbReference type="NCBI Taxonomy" id="2507161"/>
    <lineage>
        <taxon>Bacteria</taxon>
        <taxon>Bacillati</taxon>
        <taxon>Bacillota</taxon>
        <taxon>Tissierellia</taxon>
        <taxon>Tissierellales</taxon>
        <taxon>Acidilutibacteraceae</taxon>
        <taxon>Acidilutibacter</taxon>
    </lineage>
</organism>
<dbReference type="GO" id="GO:0009055">
    <property type="term" value="F:electron transfer activity"/>
    <property type="evidence" value="ECO:0007669"/>
    <property type="project" value="InterPro"/>
</dbReference>
<feature type="domain" description="Electron transfer flavoprotein alpha/beta-subunit N-terminal" evidence="2">
    <location>
        <begin position="27"/>
        <end position="218"/>
    </location>
</feature>
<dbReference type="InterPro" id="IPR014730">
    <property type="entry name" value="ETF_a/b_N"/>
</dbReference>
<dbReference type="PANTHER" id="PTHR21294">
    <property type="entry name" value="ELECTRON TRANSFER FLAVOPROTEIN BETA-SUBUNIT"/>
    <property type="match status" value="1"/>
</dbReference>
<dbReference type="InterPro" id="IPR033948">
    <property type="entry name" value="ETF_beta_N"/>
</dbReference>
<dbReference type="Pfam" id="PF01012">
    <property type="entry name" value="ETF"/>
    <property type="match status" value="1"/>
</dbReference>
<evidence type="ECO:0000256" key="1">
    <source>
        <dbReference type="ARBA" id="ARBA00042002"/>
    </source>
</evidence>
<dbReference type="SUPFAM" id="SSF52402">
    <property type="entry name" value="Adenine nucleotide alpha hydrolases-like"/>
    <property type="match status" value="1"/>
</dbReference>
<dbReference type="AlphaFoldDB" id="A0A410QAU3"/>
<dbReference type="InterPro" id="IPR014729">
    <property type="entry name" value="Rossmann-like_a/b/a_fold"/>
</dbReference>
<sequence>MSYNIAVCIKPVPDPDFYDKITIDPRTKRITRSGIPAVINPADKNAVEAALEIKEKYGGKVTVITMAPPNAEENMREVLAMGADAAYILSDREFGGADTLATSYTLAQGLKKIGPFDIIITGTESADGATTQVPAQLAQWLEIPHLWGVKKIEFINETELKVRAKIEGGSIEYFIKLPALLAVSREINRPRYTTIMGIKGAKKKPLTIYGVKDIDIDLNNIGLKGSPTQAGAVNVPSIDRKCKKLRGEPDEIADLLIRELTAAGIPLE</sequence>
<evidence type="ECO:0000313" key="3">
    <source>
        <dbReference type="EMBL" id="QAT61077.1"/>
    </source>
</evidence>
<dbReference type="OrthoDB" id="9804960at2"/>
<dbReference type="RefSeq" id="WP_128752167.1">
    <property type="nucleotide sequence ID" value="NZ_CP035282.1"/>
</dbReference>
<dbReference type="Gene3D" id="3.40.50.620">
    <property type="entry name" value="HUPs"/>
    <property type="match status" value="1"/>
</dbReference>
<dbReference type="InterPro" id="IPR012255">
    <property type="entry name" value="ETF_b"/>
</dbReference>
<name>A0A410QAU3_9FIRM</name>
<protein>
    <recommendedName>
        <fullName evidence="1">Electron transfer flavoprotein small subunit</fullName>
    </recommendedName>
</protein>
<accession>A0A410QAU3</accession>
<dbReference type="EMBL" id="CP035282">
    <property type="protein sequence ID" value="QAT61077.1"/>
    <property type="molecule type" value="Genomic_DNA"/>
</dbReference>
<keyword evidence="4" id="KW-1185">Reference proteome</keyword>
<evidence type="ECO:0000313" key="4">
    <source>
        <dbReference type="Proteomes" id="UP000287969"/>
    </source>
</evidence>
<dbReference type="SMART" id="SM00893">
    <property type="entry name" value="ETF"/>
    <property type="match status" value="1"/>
</dbReference>
<dbReference type="KEGG" id="spoa:EQM13_05505"/>
<dbReference type="Proteomes" id="UP000287969">
    <property type="component" value="Chromosome"/>
</dbReference>
<dbReference type="CDD" id="cd01714">
    <property type="entry name" value="ETF_beta"/>
    <property type="match status" value="1"/>
</dbReference>
<gene>
    <name evidence="3" type="ORF">EQM13_05505</name>
</gene>
<dbReference type="PIRSF" id="PIRSF000090">
    <property type="entry name" value="Beta-ETF"/>
    <property type="match status" value="1"/>
</dbReference>
<evidence type="ECO:0000259" key="2">
    <source>
        <dbReference type="SMART" id="SM00893"/>
    </source>
</evidence>
<dbReference type="PANTHER" id="PTHR21294:SF17">
    <property type="entry name" value="PROTEIN FIXA"/>
    <property type="match status" value="1"/>
</dbReference>